<accession>A0ABV3GCK2</accession>
<sequence length="60" mass="6940">MSINPTAAMYMHQELVDERIRGLHQEAAEQRLASRIQDVRRARRKAERASRRLLAALARA</sequence>
<feature type="coiled-coil region" evidence="1">
    <location>
        <begin position="29"/>
        <end position="59"/>
    </location>
</feature>
<dbReference type="EMBL" id="JBFALK010000004">
    <property type="protein sequence ID" value="MEV0969166.1"/>
    <property type="molecule type" value="Genomic_DNA"/>
</dbReference>
<name>A0ABV3GCK2_MICGL</name>
<dbReference type="RefSeq" id="WP_061259269.1">
    <property type="nucleotide sequence ID" value="NZ_JBFALK010000004.1"/>
</dbReference>
<keyword evidence="3" id="KW-1185">Reference proteome</keyword>
<keyword evidence="1" id="KW-0175">Coiled coil</keyword>
<gene>
    <name evidence="2" type="ORF">AB0I59_11060</name>
</gene>
<evidence type="ECO:0000313" key="3">
    <source>
        <dbReference type="Proteomes" id="UP001551675"/>
    </source>
</evidence>
<comment type="caution">
    <text evidence="2">The sequence shown here is derived from an EMBL/GenBank/DDBJ whole genome shotgun (WGS) entry which is preliminary data.</text>
</comment>
<reference evidence="2 3" key="1">
    <citation type="submission" date="2024-06" db="EMBL/GenBank/DDBJ databases">
        <title>The Natural Products Discovery Center: Release of the First 8490 Sequenced Strains for Exploring Actinobacteria Biosynthetic Diversity.</title>
        <authorList>
            <person name="Kalkreuter E."/>
            <person name="Kautsar S.A."/>
            <person name="Yang D."/>
            <person name="Bader C.D."/>
            <person name="Teijaro C.N."/>
            <person name="Fluegel L."/>
            <person name="Davis C.M."/>
            <person name="Simpson J.R."/>
            <person name="Lauterbach L."/>
            <person name="Steele A.D."/>
            <person name="Gui C."/>
            <person name="Meng S."/>
            <person name="Li G."/>
            <person name="Viehrig K."/>
            <person name="Ye F."/>
            <person name="Su P."/>
            <person name="Kiefer A.F."/>
            <person name="Nichols A."/>
            <person name="Cepeda A.J."/>
            <person name="Yan W."/>
            <person name="Fan B."/>
            <person name="Jiang Y."/>
            <person name="Adhikari A."/>
            <person name="Zheng C.-J."/>
            <person name="Schuster L."/>
            <person name="Cowan T.M."/>
            <person name="Smanski M.J."/>
            <person name="Chevrette M.G."/>
            <person name="De Carvalho L.P.S."/>
            <person name="Shen B."/>
        </authorList>
    </citation>
    <scope>NUCLEOTIDE SEQUENCE [LARGE SCALE GENOMIC DNA]</scope>
    <source>
        <strain evidence="2 3">NPDC050100</strain>
    </source>
</reference>
<dbReference type="Proteomes" id="UP001551675">
    <property type="component" value="Unassembled WGS sequence"/>
</dbReference>
<proteinExistence type="predicted"/>
<evidence type="ECO:0000313" key="2">
    <source>
        <dbReference type="EMBL" id="MEV0969166.1"/>
    </source>
</evidence>
<organism evidence="2 3">
    <name type="scientific">Microtetraspora glauca</name>
    <dbReference type="NCBI Taxonomy" id="1996"/>
    <lineage>
        <taxon>Bacteria</taxon>
        <taxon>Bacillati</taxon>
        <taxon>Actinomycetota</taxon>
        <taxon>Actinomycetes</taxon>
        <taxon>Streptosporangiales</taxon>
        <taxon>Streptosporangiaceae</taxon>
        <taxon>Microtetraspora</taxon>
    </lineage>
</organism>
<evidence type="ECO:0000256" key="1">
    <source>
        <dbReference type="SAM" id="Coils"/>
    </source>
</evidence>
<protein>
    <submittedName>
        <fullName evidence="2">Uncharacterized protein</fullName>
    </submittedName>
</protein>